<dbReference type="PANTHER" id="PTHR37984">
    <property type="entry name" value="PROTEIN CBG26694"/>
    <property type="match status" value="1"/>
</dbReference>
<dbReference type="InterPro" id="IPR050951">
    <property type="entry name" value="Retrovirus_Pol_polyprotein"/>
</dbReference>
<evidence type="ECO:0000259" key="2">
    <source>
        <dbReference type="Pfam" id="PF00078"/>
    </source>
</evidence>
<name>A0A1U8M787_GOSHI</name>
<dbReference type="SMR" id="A0A1U8M787"/>
<dbReference type="KEGG" id="ghi:107934705"/>
<reference evidence="4" key="1">
    <citation type="journal article" date="2020" name="Nat. Genet.">
        <title>Genomic diversifications of five Gossypium allopolyploid species and their impact on cotton improvement.</title>
        <authorList>
            <person name="Chen Z.J."/>
            <person name="Sreedasyam A."/>
            <person name="Ando A."/>
            <person name="Song Q."/>
            <person name="De Santiago L.M."/>
            <person name="Hulse-Kemp A.M."/>
            <person name="Ding M."/>
            <person name="Ye W."/>
            <person name="Kirkbride R.C."/>
            <person name="Jenkins J."/>
            <person name="Plott C."/>
            <person name="Lovell J."/>
            <person name="Lin Y.M."/>
            <person name="Vaughn R."/>
            <person name="Liu B."/>
            <person name="Simpson S."/>
            <person name="Scheffler B.E."/>
            <person name="Wen L."/>
            <person name="Saski C.A."/>
            <person name="Grover C.E."/>
            <person name="Hu G."/>
            <person name="Conover J.L."/>
            <person name="Carlson J.W."/>
            <person name="Shu S."/>
            <person name="Boston L.B."/>
            <person name="Williams M."/>
            <person name="Peterson D.G."/>
            <person name="McGee K."/>
            <person name="Jones D.C."/>
            <person name="Wendel J.F."/>
            <person name="Stelly D.M."/>
            <person name="Grimwood J."/>
            <person name="Schmutz J."/>
        </authorList>
    </citation>
    <scope>NUCLEOTIDE SEQUENCE [LARGE SCALE GENOMIC DNA]</scope>
    <source>
        <strain evidence="4">cv. TM-1</strain>
    </source>
</reference>
<dbReference type="Gene3D" id="3.30.70.270">
    <property type="match status" value="2"/>
</dbReference>
<keyword evidence="4" id="KW-1185">Reference proteome</keyword>
<dbReference type="GeneID" id="107934705"/>
<dbReference type="InterPro" id="IPR043128">
    <property type="entry name" value="Rev_trsase/Diguanyl_cyclase"/>
</dbReference>
<dbReference type="SUPFAM" id="SSF56672">
    <property type="entry name" value="DNA/RNA polymerases"/>
    <property type="match status" value="1"/>
</dbReference>
<dbReference type="AlphaFoldDB" id="A0A1U8M787"/>
<evidence type="ECO:0000313" key="4">
    <source>
        <dbReference type="Proteomes" id="UP000818029"/>
    </source>
</evidence>
<dbReference type="RefSeq" id="XP_016722682.1">
    <property type="nucleotide sequence ID" value="XM_016867193.1"/>
</dbReference>
<evidence type="ECO:0000256" key="1">
    <source>
        <dbReference type="ARBA" id="ARBA00023268"/>
    </source>
</evidence>
<evidence type="ECO:0000259" key="3">
    <source>
        <dbReference type="Pfam" id="PF17919"/>
    </source>
</evidence>
<dbReference type="PANTHER" id="PTHR37984:SF5">
    <property type="entry name" value="PROTEIN NYNRIN-LIKE"/>
    <property type="match status" value="1"/>
</dbReference>
<dbReference type="InterPro" id="IPR043502">
    <property type="entry name" value="DNA/RNA_pol_sf"/>
</dbReference>
<dbReference type="InterPro" id="IPR000477">
    <property type="entry name" value="RT_dom"/>
</dbReference>
<feature type="domain" description="Reverse transcriptase/retrotransposon-derived protein RNase H-like" evidence="3">
    <location>
        <begin position="147"/>
        <end position="182"/>
    </location>
</feature>
<evidence type="ECO:0000313" key="5">
    <source>
        <dbReference type="RefSeq" id="XP_016722682.1"/>
    </source>
</evidence>
<dbReference type="CDD" id="cd01647">
    <property type="entry name" value="RT_LTR"/>
    <property type="match status" value="1"/>
</dbReference>
<proteinExistence type="predicted"/>
<keyword evidence="1" id="KW-0511">Multifunctional enzyme</keyword>
<dbReference type="FunFam" id="3.30.70.270:FF:000003">
    <property type="entry name" value="Transposon Ty3-G Gag-Pol polyprotein"/>
    <property type="match status" value="1"/>
</dbReference>
<protein>
    <submittedName>
        <fullName evidence="5">Uncharacterized mitochondrial protein AtMg00860-like</fullName>
    </submittedName>
</protein>
<dbReference type="FunFam" id="3.30.70.270:FF:000020">
    <property type="entry name" value="Transposon Tf2-6 polyprotein-like Protein"/>
    <property type="match status" value="1"/>
</dbReference>
<gene>
    <name evidence="5" type="primary">LOC107934705</name>
</gene>
<dbReference type="Proteomes" id="UP000818029">
    <property type="component" value="Chromosome A12"/>
</dbReference>
<dbReference type="InterPro" id="IPR041577">
    <property type="entry name" value="RT_RNaseH_2"/>
</dbReference>
<dbReference type="GO" id="GO:0003824">
    <property type="term" value="F:catalytic activity"/>
    <property type="evidence" value="ECO:0007669"/>
    <property type="project" value="UniProtKB-KW"/>
</dbReference>
<reference evidence="5" key="2">
    <citation type="submission" date="2025-08" db="UniProtKB">
        <authorList>
            <consortium name="RefSeq"/>
        </authorList>
    </citation>
    <scope>IDENTIFICATION</scope>
</reference>
<dbReference type="Pfam" id="PF00078">
    <property type="entry name" value="RVT_1"/>
    <property type="match status" value="1"/>
</dbReference>
<feature type="domain" description="Reverse transcriptase" evidence="2">
    <location>
        <begin position="28"/>
        <end position="83"/>
    </location>
</feature>
<dbReference type="OrthoDB" id="415724at2759"/>
<sequence length="185" mass="21734">MSSRTHGFEMITISTLTQIPILGMEDIKFVVVFIDDILVYSKTESEHDQHLRIVLQILREKQLYEKLSKCEFWLSEVVFLGHVVFAEGIRVDPKKIEPIVQWKTPRNVFEVHSFLGLAGYYRRFVNRFSKIALPMTKLLQKNVPFFWDDQCQRSFETLKQMLIEAPVLTLPESGKDFFVYSDDKP</sequence>
<dbReference type="PaxDb" id="3635-A0A1U8M787"/>
<accession>A0A1U8M787</accession>
<dbReference type="Pfam" id="PF17919">
    <property type="entry name" value="RT_RNaseH_2"/>
    <property type="match status" value="1"/>
</dbReference>
<organism evidence="4 5">
    <name type="scientific">Gossypium hirsutum</name>
    <name type="common">Upland cotton</name>
    <name type="synonym">Gossypium mexicanum</name>
    <dbReference type="NCBI Taxonomy" id="3635"/>
    <lineage>
        <taxon>Eukaryota</taxon>
        <taxon>Viridiplantae</taxon>
        <taxon>Streptophyta</taxon>
        <taxon>Embryophyta</taxon>
        <taxon>Tracheophyta</taxon>
        <taxon>Spermatophyta</taxon>
        <taxon>Magnoliopsida</taxon>
        <taxon>eudicotyledons</taxon>
        <taxon>Gunneridae</taxon>
        <taxon>Pentapetalae</taxon>
        <taxon>rosids</taxon>
        <taxon>malvids</taxon>
        <taxon>Malvales</taxon>
        <taxon>Malvaceae</taxon>
        <taxon>Malvoideae</taxon>
        <taxon>Gossypium</taxon>
    </lineage>
</organism>